<proteinExistence type="predicted"/>
<comment type="caution">
    <text evidence="2">The sequence shown here is derived from an EMBL/GenBank/DDBJ whole genome shotgun (WGS) entry which is preliminary data.</text>
</comment>
<reference evidence="2" key="1">
    <citation type="submission" date="2023-10" db="EMBL/GenBank/DDBJ databases">
        <authorList>
            <person name="Hackl T."/>
        </authorList>
    </citation>
    <scope>NUCLEOTIDE SEQUENCE</scope>
</reference>
<evidence type="ECO:0000256" key="1">
    <source>
        <dbReference type="ARBA" id="ARBA00023002"/>
    </source>
</evidence>
<dbReference type="GO" id="GO:0050660">
    <property type="term" value="F:flavin adenine dinucleotide binding"/>
    <property type="evidence" value="ECO:0007669"/>
    <property type="project" value="TreeGrafter"/>
</dbReference>
<dbReference type="InterPro" id="IPR050982">
    <property type="entry name" value="Auxin_biosynth/cation_transpt"/>
</dbReference>
<dbReference type="AlphaFoldDB" id="A0AAI8VBK2"/>
<dbReference type="GO" id="GO:0004497">
    <property type="term" value="F:monooxygenase activity"/>
    <property type="evidence" value="ECO:0007669"/>
    <property type="project" value="TreeGrafter"/>
</dbReference>
<dbReference type="SUPFAM" id="SSF51905">
    <property type="entry name" value="FAD/NAD(P)-binding domain"/>
    <property type="match status" value="1"/>
</dbReference>
<dbReference type="InterPro" id="IPR036188">
    <property type="entry name" value="FAD/NAD-bd_sf"/>
</dbReference>
<protein>
    <submittedName>
        <fullName evidence="2">Uu.00g047060.m01.CDS01</fullName>
    </submittedName>
</protein>
<dbReference type="SUPFAM" id="SSF54427">
    <property type="entry name" value="NTF2-like"/>
    <property type="match status" value="1"/>
</dbReference>
<dbReference type="Proteomes" id="UP001295740">
    <property type="component" value="Unassembled WGS sequence"/>
</dbReference>
<dbReference type="InterPro" id="IPR032710">
    <property type="entry name" value="NTF2-like_dom_sf"/>
</dbReference>
<dbReference type="Gene3D" id="3.50.50.60">
    <property type="entry name" value="FAD/NAD(P)-binding domain"/>
    <property type="match status" value="1"/>
</dbReference>
<evidence type="ECO:0000313" key="2">
    <source>
        <dbReference type="EMBL" id="CAJ2501853.1"/>
    </source>
</evidence>
<evidence type="ECO:0000313" key="3">
    <source>
        <dbReference type="Proteomes" id="UP001295740"/>
    </source>
</evidence>
<dbReference type="PANTHER" id="PTHR43539:SF68">
    <property type="entry name" value="FLAVIN-BINDING MONOOXYGENASE-LIKE PROTEIN (AFU_ORTHOLOGUE AFUA_4G09220)"/>
    <property type="match status" value="1"/>
</dbReference>
<dbReference type="EMBL" id="CAUWAG010000003">
    <property type="protein sequence ID" value="CAJ2501853.1"/>
    <property type="molecule type" value="Genomic_DNA"/>
</dbReference>
<name>A0AAI8VBK2_9PEZI</name>
<dbReference type="Gene3D" id="3.10.450.50">
    <property type="match status" value="1"/>
</dbReference>
<sequence length="625" mass="69590">MSTAADQVPSSQRVVPGSVNIPIASWPASTCDTNEETANAITVSSEVVDSLNQSLQGGDYKAVADLFLEDGYWRDHLGMTWDLRTAKGREKIVDLLSQGHHLAKVDIDHSAPNHGPRVVPLRHDGSVEGIQFFTIVTTKVGSGRGVVRLVQKSGEWKIWTFFTSMDELARHEEALGPNRANGVQHGAQAGRKNWLERRAAESNFEDWEPTVLIIGCGQAGLSVHARLKMLDVPALTIDLSDAIGDNWRNRYHQLVLHDPIWYDHMPYIRFPEFWPIFTPKDKLANFLKSYAEMLELNVWNSTSLESSIWDDTKKQWTVTLKRKHKDGSTEMRTMHPKHIIQATGHSGKKNYPDFKGMENFKGDILCHSSEFRGATKNGNGKKAVVIGSCNSALDISQDFYENGYDVTIVQRSTTAIMSSKTVLELLLGPVYCEGGPPVEDADLLSWSMPGEVFKAINADVNVLQEKEDRDIIDGLNKAGFKTDRGPMDCGLWFKYLQRGGGYYIDVGTSKLIIDGNVKVKHGHGVSEILPHGLKLDDGTELEADEIVCATGYQNMKTATEMIFGEDVASRVQDVWGFDEEGETRTMWRRSGHPGLWLHGGNLAMCRYFSRVVALQIKAQLEGLAS</sequence>
<organism evidence="2 3">
    <name type="scientific">Anthostomella pinea</name>
    <dbReference type="NCBI Taxonomy" id="933095"/>
    <lineage>
        <taxon>Eukaryota</taxon>
        <taxon>Fungi</taxon>
        <taxon>Dikarya</taxon>
        <taxon>Ascomycota</taxon>
        <taxon>Pezizomycotina</taxon>
        <taxon>Sordariomycetes</taxon>
        <taxon>Xylariomycetidae</taxon>
        <taxon>Xylariales</taxon>
        <taxon>Xylariaceae</taxon>
        <taxon>Anthostomella</taxon>
    </lineage>
</organism>
<keyword evidence="1" id="KW-0560">Oxidoreductase</keyword>
<gene>
    <name evidence="2" type="ORF">KHLLAP_LOCUS2321</name>
</gene>
<dbReference type="Pfam" id="PF13738">
    <property type="entry name" value="Pyr_redox_3"/>
    <property type="match status" value="1"/>
</dbReference>
<accession>A0AAI8VBK2</accession>
<dbReference type="PANTHER" id="PTHR43539">
    <property type="entry name" value="FLAVIN-BINDING MONOOXYGENASE-LIKE PROTEIN (AFU_ORTHOLOGUE AFUA_4G09220)"/>
    <property type="match status" value="1"/>
</dbReference>
<keyword evidence="3" id="KW-1185">Reference proteome</keyword>